<feature type="compositionally biased region" description="Pro residues" evidence="5">
    <location>
        <begin position="96"/>
        <end position="107"/>
    </location>
</feature>
<keyword evidence="8" id="KW-1185">Reference proteome</keyword>
<evidence type="ECO:0000256" key="5">
    <source>
        <dbReference type="SAM" id="MobiDB-lite"/>
    </source>
</evidence>
<evidence type="ECO:0000256" key="1">
    <source>
        <dbReference type="ARBA" id="ARBA00005234"/>
    </source>
</evidence>
<sequence>MVGHKRSASDTLLPLRAPKQARTTTFHPLGGNSSPSQAEALPARWAKLGMELFLVVRDTVLSMPMFRRGTDEDSLPVFASSQASSEEDLREQTSIPSPPPSPPPPPRASTSRQLPPRKAIPVFPAISATHHQATQLSTSAPAASSIHQRVQSHRNPVASQPTIILSKYASMQPNAVASTSRRTLTSPEAPKVAGFRGDTRSSGLMSPPSTQASESSIRTEIAQRYPEVGAALEDSTHRRRKSVKKYVEREHIHAKQHKARVQEEKKRTREEMEKDLQELYHIKRSAGFNSDFDSFRSLLSYQARLEKLDKSGALSPSPSLVDLRARARQDEYRRHSFPDHVDPDFLQRAIQKAQDALKGPKPPKPFVPTLDQLRLSRLAQDEEIEERLRPKRKPLPASLPPADEAAVDALFRKQGLISKTGREQVSQEDISRLRPCQWLNDEVINFYGQLILTRAEESKENPGASGGAGRRKPLNAHYFSTFFWSKLKGQGYQKARMSKWTKKIDIFSKDVVLIPVNHNNAHWTAAAINFRKKRIESYDSMNMDRGQVFKLLRQYLDEEHRDKKKKPFDFTGWQDYTLPDTPQQENGYDCGVFTCQFLEALSRGEESFPFTQDNMKYLRRKMVWEIGHAKLRDDS</sequence>
<feature type="region of interest" description="Disordered" evidence="5">
    <location>
        <begin position="381"/>
        <end position="400"/>
    </location>
</feature>
<keyword evidence="2 7" id="KW-0645">Protease</keyword>
<evidence type="ECO:0000259" key="6">
    <source>
        <dbReference type="PROSITE" id="PS50600"/>
    </source>
</evidence>
<evidence type="ECO:0000313" key="7">
    <source>
        <dbReference type="EMBL" id="OJT15991.1"/>
    </source>
</evidence>
<dbReference type="Pfam" id="PF02902">
    <property type="entry name" value="Peptidase_C48"/>
    <property type="match status" value="1"/>
</dbReference>
<dbReference type="FunFam" id="3.40.395.10:FF:000001">
    <property type="entry name" value="Sentrin-specific protease 1"/>
    <property type="match status" value="1"/>
</dbReference>
<dbReference type="InterPro" id="IPR003653">
    <property type="entry name" value="Peptidase_C48_C"/>
</dbReference>
<dbReference type="GO" id="GO:0006508">
    <property type="term" value="P:proteolysis"/>
    <property type="evidence" value="ECO:0007669"/>
    <property type="project" value="UniProtKB-KW"/>
</dbReference>
<feature type="compositionally biased region" description="Polar residues" evidence="5">
    <location>
        <begin position="200"/>
        <end position="216"/>
    </location>
</feature>
<dbReference type="PANTHER" id="PTHR12606">
    <property type="entry name" value="SENTRIN/SUMO-SPECIFIC PROTEASE"/>
    <property type="match status" value="1"/>
</dbReference>
<dbReference type="GO" id="GO:0016929">
    <property type="term" value="F:deSUMOylase activity"/>
    <property type="evidence" value="ECO:0007669"/>
    <property type="project" value="TreeGrafter"/>
</dbReference>
<dbReference type="GO" id="GO:0060255">
    <property type="term" value="P:regulation of macromolecule metabolic process"/>
    <property type="evidence" value="ECO:0007669"/>
    <property type="project" value="UniProtKB-ARBA"/>
</dbReference>
<dbReference type="PANTHER" id="PTHR12606:SF141">
    <property type="entry name" value="GH15225P-RELATED"/>
    <property type="match status" value="1"/>
</dbReference>
<keyword evidence="4" id="KW-0788">Thiol protease</keyword>
<dbReference type="SUPFAM" id="SSF54001">
    <property type="entry name" value="Cysteine proteinases"/>
    <property type="match status" value="1"/>
</dbReference>
<protein>
    <submittedName>
        <fullName evidence="7">Sentrin-specific protease 1</fullName>
    </submittedName>
</protein>
<dbReference type="Proteomes" id="UP000184267">
    <property type="component" value="Unassembled WGS sequence"/>
</dbReference>
<feature type="domain" description="Ubiquitin-like protease family profile" evidence="6">
    <location>
        <begin position="423"/>
        <end position="601"/>
    </location>
</feature>
<dbReference type="AlphaFoldDB" id="A0A1M2W7Z3"/>
<dbReference type="GO" id="GO:0080090">
    <property type="term" value="P:regulation of primary metabolic process"/>
    <property type="evidence" value="ECO:0007669"/>
    <property type="project" value="UniProtKB-ARBA"/>
</dbReference>
<feature type="region of interest" description="Disordered" evidence="5">
    <location>
        <begin position="79"/>
        <end position="114"/>
    </location>
</feature>
<feature type="region of interest" description="Disordered" evidence="5">
    <location>
        <begin position="248"/>
        <end position="267"/>
    </location>
</feature>
<accession>A0A1M2W7Z3</accession>
<feature type="region of interest" description="Disordered" evidence="5">
    <location>
        <begin position="1"/>
        <end position="37"/>
    </location>
</feature>
<feature type="compositionally biased region" description="Polar residues" evidence="5">
    <location>
        <begin position="21"/>
        <end position="37"/>
    </location>
</feature>
<dbReference type="InterPro" id="IPR038765">
    <property type="entry name" value="Papain-like_cys_pep_sf"/>
</dbReference>
<comment type="similarity">
    <text evidence="1">Belongs to the peptidase C48 family.</text>
</comment>
<dbReference type="OrthoDB" id="1939479at2759"/>
<gene>
    <name evidence="7" type="ORF">TRAPUB_11716</name>
</gene>
<comment type="caution">
    <text evidence="7">The sequence shown here is derived from an EMBL/GenBank/DDBJ whole genome shotgun (WGS) entry which is preliminary data.</text>
</comment>
<evidence type="ECO:0000313" key="8">
    <source>
        <dbReference type="Proteomes" id="UP000184267"/>
    </source>
</evidence>
<dbReference type="PROSITE" id="PS50600">
    <property type="entry name" value="ULP_PROTEASE"/>
    <property type="match status" value="1"/>
</dbReference>
<keyword evidence="3" id="KW-0378">Hydrolase</keyword>
<dbReference type="Gene3D" id="3.40.395.10">
    <property type="entry name" value="Adenoviral Proteinase, Chain A"/>
    <property type="match status" value="1"/>
</dbReference>
<feature type="region of interest" description="Disordered" evidence="5">
    <location>
        <begin position="178"/>
        <end position="216"/>
    </location>
</feature>
<dbReference type="STRING" id="154538.A0A1M2W7Z3"/>
<dbReference type="GO" id="GO:0005634">
    <property type="term" value="C:nucleus"/>
    <property type="evidence" value="ECO:0007669"/>
    <property type="project" value="TreeGrafter"/>
</dbReference>
<reference evidence="7 8" key="1">
    <citation type="submission" date="2016-10" db="EMBL/GenBank/DDBJ databases">
        <title>Genome sequence of the basidiomycete white-rot fungus Trametes pubescens.</title>
        <authorList>
            <person name="Makela M.R."/>
            <person name="Granchi Z."/>
            <person name="Peng M."/>
            <person name="De Vries R.P."/>
            <person name="Grigoriev I."/>
            <person name="Riley R."/>
            <person name="Hilden K."/>
        </authorList>
    </citation>
    <scope>NUCLEOTIDE SEQUENCE [LARGE SCALE GENOMIC DNA]</scope>
    <source>
        <strain evidence="7 8">FBCC735</strain>
    </source>
</reference>
<name>A0A1M2W7Z3_TRAPU</name>
<dbReference type="GO" id="GO:0016926">
    <property type="term" value="P:protein desumoylation"/>
    <property type="evidence" value="ECO:0007669"/>
    <property type="project" value="TreeGrafter"/>
</dbReference>
<dbReference type="EMBL" id="MNAD01000005">
    <property type="protein sequence ID" value="OJT15991.1"/>
    <property type="molecule type" value="Genomic_DNA"/>
</dbReference>
<organism evidence="7 8">
    <name type="scientific">Trametes pubescens</name>
    <name type="common">White-rot fungus</name>
    <dbReference type="NCBI Taxonomy" id="154538"/>
    <lineage>
        <taxon>Eukaryota</taxon>
        <taxon>Fungi</taxon>
        <taxon>Dikarya</taxon>
        <taxon>Basidiomycota</taxon>
        <taxon>Agaricomycotina</taxon>
        <taxon>Agaricomycetes</taxon>
        <taxon>Polyporales</taxon>
        <taxon>Polyporaceae</taxon>
        <taxon>Trametes</taxon>
    </lineage>
</organism>
<evidence type="ECO:0000256" key="3">
    <source>
        <dbReference type="ARBA" id="ARBA00022801"/>
    </source>
</evidence>
<evidence type="ECO:0000256" key="2">
    <source>
        <dbReference type="ARBA" id="ARBA00022670"/>
    </source>
</evidence>
<evidence type="ECO:0000256" key="4">
    <source>
        <dbReference type="ARBA" id="ARBA00022807"/>
    </source>
</evidence>
<proteinExistence type="inferred from homology"/>
<dbReference type="OMA" id="REHIHAK"/>